<dbReference type="RefSeq" id="WP_281813242.1">
    <property type="nucleotide sequence ID" value="NZ_BRLB01000001.1"/>
</dbReference>
<feature type="domain" description="SLH" evidence="4">
    <location>
        <begin position="85"/>
        <end position="150"/>
    </location>
</feature>
<dbReference type="AlphaFoldDB" id="A0A9W6DFG6"/>
<reference evidence="5" key="1">
    <citation type="submission" date="2022-06" db="EMBL/GenBank/DDBJ databases">
        <title>Vallitalea longa sp. nov., an anaerobic bacterium isolated from marine sediment.</title>
        <authorList>
            <person name="Hirano S."/>
            <person name="Terahara T."/>
            <person name="Mori K."/>
            <person name="Hamada M."/>
            <person name="Matsumoto R."/>
            <person name="Kobayashi T."/>
        </authorList>
    </citation>
    <scope>NUCLEOTIDE SEQUENCE</scope>
    <source>
        <strain evidence="5">SH18-1</strain>
    </source>
</reference>
<dbReference type="PROSITE" id="PS51272">
    <property type="entry name" value="SLH"/>
    <property type="match status" value="1"/>
</dbReference>
<dbReference type="Gene3D" id="2.60.40.1220">
    <property type="match status" value="7"/>
</dbReference>
<comment type="caution">
    <text evidence="5">The sequence shown here is derived from an EMBL/GenBank/DDBJ whole genome shotgun (WGS) entry which is preliminary data.</text>
</comment>
<evidence type="ECO:0000313" key="6">
    <source>
        <dbReference type="Proteomes" id="UP001144256"/>
    </source>
</evidence>
<keyword evidence="1 3" id="KW-0732">Signal</keyword>
<accession>A0A9W6DFG6</accession>
<evidence type="ECO:0000313" key="5">
    <source>
        <dbReference type="EMBL" id="GKX28684.1"/>
    </source>
</evidence>
<feature type="signal peptide" evidence="3">
    <location>
        <begin position="1"/>
        <end position="26"/>
    </location>
</feature>
<dbReference type="InterPro" id="IPR014755">
    <property type="entry name" value="Cu-Rt/internalin_Ig-like"/>
</dbReference>
<evidence type="ECO:0000256" key="2">
    <source>
        <dbReference type="ARBA" id="ARBA00022737"/>
    </source>
</evidence>
<dbReference type="InterPro" id="IPR001119">
    <property type="entry name" value="SLH_dom"/>
</dbReference>
<evidence type="ECO:0000259" key="4">
    <source>
        <dbReference type="PROSITE" id="PS51272"/>
    </source>
</evidence>
<dbReference type="EMBL" id="BRLB01000001">
    <property type="protein sequence ID" value="GKX28684.1"/>
    <property type="molecule type" value="Genomic_DNA"/>
</dbReference>
<feature type="chain" id="PRO_5040766718" description="SLH domain-containing protein" evidence="3">
    <location>
        <begin position="27"/>
        <end position="1136"/>
    </location>
</feature>
<name>A0A9W6DFG6_9FIRM</name>
<evidence type="ECO:0000256" key="1">
    <source>
        <dbReference type="ARBA" id="ARBA00022729"/>
    </source>
</evidence>
<organism evidence="5 6">
    <name type="scientific">Vallitalea longa</name>
    <dbReference type="NCBI Taxonomy" id="2936439"/>
    <lineage>
        <taxon>Bacteria</taxon>
        <taxon>Bacillati</taxon>
        <taxon>Bacillota</taxon>
        <taxon>Clostridia</taxon>
        <taxon>Lachnospirales</taxon>
        <taxon>Vallitaleaceae</taxon>
        <taxon>Vallitalea</taxon>
    </lineage>
</organism>
<gene>
    <name evidence="5" type="ORF">SH1V18_11640</name>
</gene>
<dbReference type="Proteomes" id="UP001144256">
    <property type="component" value="Unassembled WGS sequence"/>
</dbReference>
<proteinExistence type="predicted"/>
<sequence length="1136" mass="123956">MKKAMRKVMAFALAAFMLFSTVPSFAAPTVSDQAKLDKLEELNVIKGEGHGIDGTKTMTRYRSVVMLLRLMGLEDDMLAFDYEGKDTFTDAEGQNGYQARLMAYVKAHPELNIVGYPDGTFRPYQEINSQEYAKILLMVLSYDDPEDYTWETVAEKSEEIGLVDSASDINLTDEFKVLKLGVLTYDALTLVSKGDNITLGERLNVPIVITKLDINSVSSLNSTTQEVSLNKAISLVPSTDSFDIVDEDGESFDVLSASLRTNDTIVRLATEELEENHLYTLTYNGESYKFVAKAADSEKPELLSAVALTNTSVQLNFSEEVDVNAIDASNYSINDLDVVSAAYDVDADDNSIKTVVILKTSSQKQGTIYEVEVSNVTDLSGNKIDSDNDSFQFGGLPKDETAPQLVSAVALSNTTVKLSFDEEMDKASVENIANYEIEGLNVLKAERQTEKNQVLLTTTSQSVGTIHEVVVKNVKDVSGNVIDSDYDEFLFAGLPKDETDPKLNYAYSLTNTSVKLIFDEEVDKVTAENIANYEIEGLDILKAEKQTSGDEVVLTTSVHEEGHLYEVTVSNITDLTGNKIDSDYDSRSFAGLDEDTTEPQVVGAIAVDNKTVKVTFDKPMDEISASIPYNYYFGEDLGYPTKVVKDTVETDGSVWVLTTGTQSSEIYTVEVRDVKDLSGNVINEDYDEAEFAGIGTADGTAPKLSSAVAINNNTVVVKFNEKIDEDTVDPSDFTFTVETGEEDENNPNHIADAVYPFAADVNDDKKTVTLQFNEATMSSGVIYRVTASEINDTTGNEIVKGTNDSALFAGTTTENEAPRVKSAVLLNNQTLKVSFTEAISVISELDKTDFDITPSDDDEEFDGKVNKVIVSEDKKYVTIYYTDANFESGNLYTVTVVADKIKDALGIDSLDTTDERNEALFGGINSSVTSPKILGVVSVDENTIDIRFDQVINSLLDSANEDDIVIKQNGKVVDAEDKLVRAEGTNGNTLRVFFNETPFNSRLVYTVEVDASKISNNNGLVMDSDDNSAQFASITKENKDPELASAVAISNTQTKVTFSEIVTGVKTGRKSKVFALTGVDVTNVKALEDGKSFIITHKKTTTGNMVTVSIKDGSSIKDEAGVGTVNTDKTVKFVSK</sequence>
<keyword evidence="2" id="KW-0677">Repeat</keyword>
<protein>
    <recommendedName>
        <fullName evidence="4">SLH domain-containing protein</fullName>
    </recommendedName>
</protein>
<keyword evidence="6" id="KW-1185">Reference proteome</keyword>
<evidence type="ECO:0000256" key="3">
    <source>
        <dbReference type="SAM" id="SignalP"/>
    </source>
</evidence>